<dbReference type="InterPro" id="IPR018392">
    <property type="entry name" value="LysM"/>
</dbReference>
<dbReference type="Pfam" id="PF04773">
    <property type="entry name" value="FecR"/>
    <property type="match status" value="1"/>
</dbReference>
<accession>A0A858ZWD6</accession>
<protein>
    <submittedName>
        <fullName evidence="3">LysM peptidoglycan-binding domain-containing protein</fullName>
    </submittedName>
</protein>
<reference evidence="3 4" key="1">
    <citation type="submission" date="2020-05" db="EMBL/GenBank/DDBJ databases">
        <title>Complete genome sequence of Alicycliphilus denitrificans DP3.</title>
        <authorList>
            <person name="Chen X."/>
        </authorList>
    </citation>
    <scope>NUCLEOTIDE SEQUENCE [LARGE SCALE GENOMIC DNA]</scope>
    <source>
        <strain evidence="3 4">DP3</strain>
    </source>
</reference>
<dbReference type="PROSITE" id="PS51782">
    <property type="entry name" value="LYSM"/>
    <property type="match status" value="1"/>
</dbReference>
<dbReference type="InterPro" id="IPR016930">
    <property type="entry name" value="UCP029644"/>
</dbReference>
<dbReference type="OMA" id="WWWRVRS"/>
<dbReference type="EMBL" id="CP051298">
    <property type="protein sequence ID" value="QKD45225.1"/>
    <property type="molecule type" value="Genomic_DNA"/>
</dbReference>
<feature type="domain" description="LysM" evidence="2">
    <location>
        <begin position="21"/>
        <end position="68"/>
    </location>
</feature>
<evidence type="ECO:0000256" key="1">
    <source>
        <dbReference type="SAM" id="MobiDB-lite"/>
    </source>
</evidence>
<evidence type="ECO:0000259" key="2">
    <source>
        <dbReference type="PROSITE" id="PS51782"/>
    </source>
</evidence>
<dbReference type="InterPro" id="IPR006860">
    <property type="entry name" value="FecR"/>
</dbReference>
<dbReference type="InterPro" id="IPR036779">
    <property type="entry name" value="LysM_dom_sf"/>
</dbReference>
<dbReference type="Gene3D" id="2.60.120.1440">
    <property type="match status" value="1"/>
</dbReference>
<dbReference type="PIRSF" id="PIRSF029644">
    <property type="entry name" value="UCP029644"/>
    <property type="match status" value="1"/>
</dbReference>
<dbReference type="Pfam" id="PF01476">
    <property type="entry name" value="LysM"/>
    <property type="match status" value="1"/>
</dbReference>
<proteinExistence type="predicted"/>
<dbReference type="Proteomes" id="UP000500755">
    <property type="component" value="Chromosome"/>
</dbReference>
<organism evidence="3 4">
    <name type="scientific">Alicycliphilus denitrificans</name>
    <dbReference type="NCBI Taxonomy" id="179636"/>
    <lineage>
        <taxon>Bacteria</taxon>
        <taxon>Pseudomonadati</taxon>
        <taxon>Pseudomonadota</taxon>
        <taxon>Betaproteobacteria</taxon>
        <taxon>Burkholderiales</taxon>
        <taxon>Comamonadaceae</taxon>
        <taxon>Alicycliphilus</taxon>
    </lineage>
</organism>
<gene>
    <name evidence="3" type="ORF">HF896_17120</name>
</gene>
<sequence length="550" mass="57272">MALAIWAATAHCGAYATTQDLEHLVRPGDTLEALSVHYLDTPRLWPQLQAHNHVADPRQLRPGSVLRIPAQLLPAGSAQVDFVHGQASATPPAGASAAPLQPGQSLDEGARLQVAPDSFVTVRLADGTLIRVQADTDLQLQQLRRRGRAGDAQSVLELRRGSVESSVPPSRDGARRFQVRTPKASTSVRGTRFAVTLTQDERTLAAVTAGALSVEPLLAAAPTAATLLDAGHGVVVAADGRVGTPRALLPAPDLSGLPTSVHDADFLTLALAPVASAVAYQVQVARDADFTETLRSGTFGAPQVRLPALEDGSYHLSVRAVDDSGLPGKVAQRMLTIKAHPVAPLYQSPAPGGTVSRAQGELLCTPVAGVARYRIQVAADAGFAAPLLDKTSAQQCSAPVAALAPGQYYWRAASVRELPGGASDQGPYAPGQPFTVADNPSPPSAAALQSGGDGPGLQLRWPGKPGQSYRLQVAATDDFAAPLVDERLDTPAWASTSLAPGAYFVRIQTRDPSGLESGFSTPRLLRVQAAVQTQSGLPVTSSDGQPLSRP</sequence>
<feature type="region of interest" description="Disordered" evidence="1">
    <location>
        <begin position="421"/>
        <end position="458"/>
    </location>
</feature>
<dbReference type="Gene3D" id="3.10.350.10">
    <property type="entry name" value="LysM domain"/>
    <property type="match status" value="1"/>
</dbReference>
<dbReference type="Gene3D" id="2.60.40.10">
    <property type="entry name" value="Immunoglobulins"/>
    <property type="match status" value="2"/>
</dbReference>
<dbReference type="PANTHER" id="PTHR38731">
    <property type="entry name" value="LIPL45-RELATED LIPOPROTEIN-RELATED"/>
    <property type="match status" value="1"/>
</dbReference>
<dbReference type="AlphaFoldDB" id="A0A858ZWD6"/>
<dbReference type="RefSeq" id="WP_013721584.1">
    <property type="nucleotide sequence ID" value="NZ_CP051298.1"/>
</dbReference>
<dbReference type="PANTHER" id="PTHR38731:SF1">
    <property type="entry name" value="FECR PROTEIN DOMAIN-CONTAINING PROTEIN"/>
    <property type="match status" value="1"/>
</dbReference>
<dbReference type="SMART" id="SM00257">
    <property type="entry name" value="LysM"/>
    <property type="match status" value="1"/>
</dbReference>
<evidence type="ECO:0000313" key="4">
    <source>
        <dbReference type="Proteomes" id="UP000500755"/>
    </source>
</evidence>
<evidence type="ECO:0000313" key="3">
    <source>
        <dbReference type="EMBL" id="QKD45225.1"/>
    </source>
</evidence>
<dbReference type="InterPro" id="IPR013783">
    <property type="entry name" value="Ig-like_fold"/>
</dbReference>
<name>A0A858ZWD6_9BURK</name>